<name>A0ACC6U9F3_9BURK</name>
<comment type="caution">
    <text evidence="1">The sequence shown here is derived from an EMBL/GenBank/DDBJ whole genome shotgun (WGS) entry which is preliminary data.</text>
</comment>
<accession>A0ACC6U9F3</accession>
<proteinExistence type="predicted"/>
<dbReference type="EMBL" id="JBFRCH010000030">
    <property type="protein sequence ID" value="MEX3936313.1"/>
    <property type="molecule type" value="Genomic_DNA"/>
</dbReference>
<evidence type="ECO:0000313" key="2">
    <source>
        <dbReference type="Proteomes" id="UP001558850"/>
    </source>
</evidence>
<keyword evidence="2" id="KW-1185">Reference proteome</keyword>
<protein>
    <submittedName>
        <fullName evidence="1">Uncharacterized protein</fullName>
    </submittedName>
</protein>
<sequence length="103" mass="11425">MSLLCQYRGDRRIVEALLREFKQTGLSFGARESVDMACTPGFNFQLGDFATSPYNTDCDPVTRDAMQDHLVNKGTQQSLLASRLTSVRCPISGSRAQSARKSF</sequence>
<gene>
    <name evidence="1" type="ORF">AB4Y32_31780</name>
</gene>
<evidence type="ECO:0000313" key="1">
    <source>
        <dbReference type="EMBL" id="MEX3936313.1"/>
    </source>
</evidence>
<organism evidence="1 2">
    <name type="scientific">Paraburkholderia phymatum</name>
    <dbReference type="NCBI Taxonomy" id="148447"/>
    <lineage>
        <taxon>Bacteria</taxon>
        <taxon>Pseudomonadati</taxon>
        <taxon>Pseudomonadota</taxon>
        <taxon>Betaproteobacteria</taxon>
        <taxon>Burkholderiales</taxon>
        <taxon>Burkholderiaceae</taxon>
        <taxon>Paraburkholderia</taxon>
    </lineage>
</organism>
<dbReference type="Proteomes" id="UP001558850">
    <property type="component" value="Unassembled WGS sequence"/>
</dbReference>
<reference evidence="1" key="1">
    <citation type="submission" date="2024-07" db="EMBL/GenBank/DDBJ databases">
        <title>A survey of Mimosa microsymbionts across Brazilian biomes reveals a high diversity of Paraburkholderia nodulating endemic species, but also that Cupriavidus is common as a symbiont of widespread species.</title>
        <authorList>
            <person name="Rouws L."/>
            <person name="Barauna A."/>
            <person name="Beukes C."/>
            <person name="Rouws J.R.C."/>
            <person name="De Faria S.M."/>
            <person name="Gross E."/>
            <person name="Bueno Dos Reis Junior F."/>
            <person name="Simon M.F."/>
            <person name="Maluk M."/>
            <person name="Odee D.W."/>
            <person name="Kenicer G."/>
            <person name="Young J.P.W."/>
            <person name="Reis V.M."/>
            <person name="Zilli J."/>
            <person name="James E.K."/>
        </authorList>
    </citation>
    <scope>NUCLEOTIDE SEQUENCE</scope>
    <source>
        <strain evidence="1">EG181B</strain>
    </source>
</reference>